<sequence length="202" mass="20898">MEATTVIMATLMGISLAAASGFRVFLPPFLLSLAARLDIVWFLELDLVGTQFEFFTSTLAIVVLGIATVAEFAGFYAPWIDNALDSIATPASILAGIAMTAIVLEGTDPIIQWAIAIVAGGGVAATIQSATVATRGLSSTFTFGLGNSAVATGENVASVALTLIAILIPFISAFVVILLVALLVRMKRRSEAANQRSGSSTS</sequence>
<feature type="transmembrane region" description="Helical" evidence="1">
    <location>
        <begin position="86"/>
        <end position="104"/>
    </location>
</feature>
<organism evidence="3">
    <name type="scientific">uncultured marine group II/III euryarchaeote AD1000_20_A10</name>
    <dbReference type="NCBI Taxonomy" id="1457734"/>
    <lineage>
        <taxon>Archaea</taxon>
        <taxon>Methanobacteriati</taxon>
        <taxon>Methanobacteriota</taxon>
        <taxon>environmental samples</taxon>
    </lineage>
</organism>
<dbReference type="Pfam" id="PF13548">
    <property type="entry name" value="DUF4126"/>
    <property type="match status" value="1"/>
</dbReference>
<evidence type="ECO:0000259" key="2">
    <source>
        <dbReference type="Pfam" id="PF13548"/>
    </source>
</evidence>
<accession>A0A075FRP3</accession>
<feature type="transmembrane region" description="Helical" evidence="1">
    <location>
        <begin position="157"/>
        <end position="184"/>
    </location>
</feature>
<keyword evidence="1" id="KW-0472">Membrane</keyword>
<dbReference type="InterPro" id="IPR025196">
    <property type="entry name" value="DUF4126"/>
</dbReference>
<reference evidence="3" key="1">
    <citation type="journal article" date="2014" name="Genome Biol. Evol.">
        <title>Pangenome evidence for extensive interdomain horizontal transfer affecting lineage core and shell genes in uncultured planktonic thaumarchaeota and euryarchaeota.</title>
        <authorList>
            <person name="Deschamps P."/>
            <person name="Zivanovic Y."/>
            <person name="Moreira D."/>
            <person name="Rodriguez-Valera F."/>
            <person name="Lopez-Garcia P."/>
        </authorList>
    </citation>
    <scope>NUCLEOTIDE SEQUENCE</scope>
</reference>
<dbReference type="AlphaFoldDB" id="A0A075FRP3"/>
<keyword evidence="1" id="KW-1133">Transmembrane helix</keyword>
<feature type="transmembrane region" description="Helical" evidence="1">
    <location>
        <begin position="111"/>
        <end position="137"/>
    </location>
</feature>
<evidence type="ECO:0000256" key="1">
    <source>
        <dbReference type="SAM" id="Phobius"/>
    </source>
</evidence>
<dbReference type="EMBL" id="KF900358">
    <property type="protein sequence ID" value="AIE92161.1"/>
    <property type="molecule type" value="Genomic_DNA"/>
</dbReference>
<feature type="domain" description="DUF4126" evidence="2">
    <location>
        <begin position="11"/>
        <end position="188"/>
    </location>
</feature>
<protein>
    <recommendedName>
        <fullName evidence="2">DUF4126 domain-containing protein</fullName>
    </recommendedName>
</protein>
<keyword evidence="1" id="KW-0812">Transmembrane</keyword>
<proteinExistence type="predicted"/>
<name>A0A075FRP3_9EURY</name>
<feature type="transmembrane region" description="Helical" evidence="1">
    <location>
        <begin position="59"/>
        <end position="80"/>
    </location>
</feature>
<evidence type="ECO:0000313" key="3">
    <source>
        <dbReference type="EMBL" id="AIE92161.1"/>
    </source>
</evidence>